<dbReference type="Proteomes" id="UP000002217">
    <property type="component" value="Chromosome"/>
</dbReference>
<dbReference type="eggNOG" id="ENOG502Z8Z1">
    <property type="taxonomic scope" value="Bacteria"/>
</dbReference>
<proteinExistence type="predicted"/>
<sequence length="194" mass="22679">MVRRTRSKIDALPPELKDAVEQMILNPVQFTYQDISEFLKDKGHEISYVAVYRYARRMNANIQMIVAAQENFQRLTEEMEKYPELDFVEVIQRILARQLVDRLSSAPDEQWDDLELDKTIKDAVALSRAATYKKRMDVQMRDKQEAGLQEFKALIFDAMAKERPELYHQVSQFINEKKRQGLVDSGEEQTCIGT</sequence>
<dbReference type="HOGENOM" id="CLU_124861_0_0_9"/>
<name>C8VZE7_DESAS</name>
<accession>C8VZE7</accession>
<dbReference type="AlphaFoldDB" id="C8VZE7"/>
<protein>
    <recommendedName>
        <fullName evidence="3">DUF3486 family protein</fullName>
    </recommendedName>
</protein>
<dbReference type="InterPro" id="IPR021874">
    <property type="entry name" value="Phage_Mu_Gp27"/>
</dbReference>
<dbReference type="OrthoDB" id="1923353at2"/>
<evidence type="ECO:0008006" key="3">
    <source>
        <dbReference type="Google" id="ProtNLM"/>
    </source>
</evidence>
<dbReference type="STRING" id="485916.Dtox_4225"/>
<gene>
    <name evidence="1" type="ordered locus">Dtox_4225</name>
</gene>
<dbReference type="KEGG" id="dae:Dtox_4225"/>
<dbReference type="Pfam" id="PF11985">
    <property type="entry name" value="Phage_Mu_Gp27"/>
    <property type="match status" value="1"/>
</dbReference>
<evidence type="ECO:0000313" key="1">
    <source>
        <dbReference type="EMBL" id="ACV64892.1"/>
    </source>
</evidence>
<keyword evidence="2" id="KW-1185">Reference proteome</keyword>
<reference evidence="1 2" key="1">
    <citation type="journal article" date="2009" name="Stand. Genomic Sci.">
        <title>Complete genome sequence of Desulfotomaculum acetoxidans type strain (5575).</title>
        <authorList>
            <person name="Spring S."/>
            <person name="Lapidus A."/>
            <person name="Schroder M."/>
            <person name="Gleim D."/>
            <person name="Sims D."/>
            <person name="Meincke L."/>
            <person name="Glavina Del Rio T."/>
            <person name="Tice H."/>
            <person name="Copeland A."/>
            <person name="Cheng J.F."/>
            <person name="Lucas S."/>
            <person name="Chen F."/>
            <person name="Nolan M."/>
            <person name="Bruce D."/>
            <person name="Goodwin L."/>
            <person name="Pitluck S."/>
            <person name="Ivanova N."/>
            <person name="Mavromatis K."/>
            <person name="Mikhailova N."/>
            <person name="Pati A."/>
            <person name="Chen A."/>
            <person name="Palaniappan K."/>
            <person name="Land M."/>
            <person name="Hauser L."/>
            <person name="Chang Y.J."/>
            <person name="Jeffries C.D."/>
            <person name="Chain P."/>
            <person name="Saunders E."/>
            <person name="Brettin T."/>
            <person name="Detter J.C."/>
            <person name="Goker M."/>
            <person name="Bristow J."/>
            <person name="Eisen J.A."/>
            <person name="Markowitz V."/>
            <person name="Hugenholtz P."/>
            <person name="Kyrpides N.C."/>
            <person name="Klenk H.P."/>
            <person name="Han C."/>
        </authorList>
    </citation>
    <scope>NUCLEOTIDE SEQUENCE [LARGE SCALE GENOMIC DNA]</scope>
    <source>
        <strain evidence="2">ATCC 49208 / DSM 771 / VKM B-1644</strain>
    </source>
</reference>
<organism evidence="1 2">
    <name type="scientific">Desulfofarcimen acetoxidans (strain ATCC 49208 / DSM 771 / KCTC 5769 / VKM B-1644 / 5575)</name>
    <name type="common">Desulfotomaculum acetoxidans</name>
    <dbReference type="NCBI Taxonomy" id="485916"/>
    <lineage>
        <taxon>Bacteria</taxon>
        <taxon>Bacillati</taxon>
        <taxon>Bacillota</taxon>
        <taxon>Clostridia</taxon>
        <taxon>Eubacteriales</taxon>
        <taxon>Peptococcaceae</taxon>
        <taxon>Desulfofarcimen</taxon>
    </lineage>
</organism>
<evidence type="ECO:0000313" key="2">
    <source>
        <dbReference type="Proteomes" id="UP000002217"/>
    </source>
</evidence>
<dbReference type="RefSeq" id="WP_015759562.1">
    <property type="nucleotide sequence ID" value="NC_013216.1"/>
</dbReference>
<dbReference type="EMBL" id="CP001720">
    <property type="protein sequence ID" value="ACV64892.1"/>
    <property type="molecule type" value="Genomic_DNA"/>
</dbReference>